<feature type="transmembrane region" description="Helical" evidence="1">
    <location>
        <begin position="20"/>
        <end position="47"/>
    </location>
</feature>
<evidence type="ECO:0000256" key="1">
    <source>
        <dbReference type="SAM" id="Phobius"/>
    </source>
</evidence>
<protein>
    <submittedName>
        <fullName evidence="2">Uncharacterized protein</fullName>
    </submittedName>
</protein>
<dbReference type="RefSeq" id="WP_284252772.1">
    <property type="nucleotide sequence ID" value="NZ_BAAAQO010000003.1"/>
</dbReference>
<keyword evidence="1" id="KW-1133">Transmembrane helix</keyword>
<keyword evidence="1" id="KW-0812">Transmembrane</keyword>
<gene>
    <name evidence="2" type="ORF">GCM10025881_06320</name>
</gene>
<keyword evidence="1" id="KW-0472">Membrane</keyword>
<keyword evidence="3" id="KW-1185">Reference proteome</keyword>
<organism evidence="2 3">
    <name type="scientific">Pseudolysinimonas kribbensis</name>
    <dbReference type="NCBI Taxonomy" id="433641"/>
    <lineage>
        <taxon>Bacteria</taxon>
        <taxon>Bacillati</taxon>
        <taxon>Actinomycetota</taxon>
        <taxon>Actinomycetes</taxon>
        <taxon>Micrococcales</taxon>
        <taxon>Microbacteriaceae</taxon>
        <taxon>Pseudolysinimonas</taxon>
    </lineage>
</organism>
<comment type="caution">
    <text evidence="2">The sequence shown here is derived from an EMBL/GenBank/DDBJ whole genome shotgun (WGS) entry which is preliminary data.</text>
</comment>
<dbReference type="Proteomes" id="UP001157034">
    <property type="component" value="Unassembled WGS sequence"/>
</dbReference>
<sequence>MNEVDQDRMPADETPVTSSLVAALTNPFAIVAIVVALCVGIGGTLAVQGIASAANHGAETSGVQPEKRSLFVQALSKCGLGAHSTGISVGDGGKSLALDNQGNDDIDGLSIDDELCVLKALKVPDATLDEMEATRALDGRQSDSWGQVRASWSYHPDQGLDVILQAK</sequence>
<name>A0ABQ6JZN5_9MICO</name>
<proteinExistence type="predicted"/>
<accession>A0ABQ6JZN5</accession>
<dbReference type="EMBL" id="BSVB01000001">
    <property type="protein sequence ID" value="GMA93808.1"/>
    <property type="molecule type" value="Genomic_DNA"/>
</dbReference>
<reference evidence="3" key="1">
    <citation type="journal article" date="2019" name="Int. J. Syst. Evol. Microbiol.">
        <title>The Global Catalogue of Microorganisms (GCM) 10K type strain sequencing project: providing services to taxonomists for standard genome sequencing and annotation.</title>
        <authorList>
            <consortium name="The Broad Institute Genomics Platform"/>
            <consortium name="The Broad Institute Genome Sequencing Center for Infectious Disease"/>
            <person name="Wu L."/>
            <person name="Ma J."/>
        </authorList>
    </citation>
    <scope>NUCLEOTIDE SEQUENCE [LARGE SCALE GENOMIC DNA]</scope>
    <source>
        <strain evidence="3">NBRC 108894</strain>
    </source>
</reference>
<evidence type="ECO:0000313" key="3">
    <source>
        <dbReference type="Proteomes" id="UP001157034"/>
    </source>
</evidence>
<evidence type="ECO:0000313" key="2">
    <source>
        <dbReference type="EMBL" id="GMA93808.1"/>
    </source>
</evidence>